<sequence length="111" mass="12475">MPSQQQFREELQCIKIMLNVGMSRSVSATPGHRPSKDVLKREQLNNSFSNNELWSKLRSKAQERNHSSQRRKHAGCTTSQDGLASAPRRSIPSDSVNRGQKTLGGKKHKCC</sequence>
<feature type="compositionally biased region" description="Polar residues" evidence="1">
    <location>
        <begin position="44"/>
        <end position="53"/>
    </location>
</feature>
<organism evidence="2 3">
    <name type="scientific">Rattus norvegicus</name>
    <name type="common">Rat</name>
    <dbReference type="NCBI Taxonomy" id="10116"/>
    <lineage>
        <taxon>Eukaryota</taxon>
        <taxon>Metazoa</taxon>
        <taxon>Chordata</taxon>
        <taxon>Craniata</taxon>
        <taxon>Vertebrata</taxon>
        <taxon>Euteleostomi</taxon>
        <taxon>Mammalia</taxon>
        <taxon>Eutheria</taxon>
        <taxon>Euarchontoglires</taxon>
        <taxon>Glires</taxon>
        <taxon>Rodentia</taxon>
        <taxon>Myomorpha</taxon>
        <taxon>Muroidea</taxon>
        <taxon>Muridae</taxon>
        <taxon>Murinae</taxon>
        <taxon>Rattus</taxon>
    </lineage>
</organism>
<reference evidence="2 3" key="1">
    <citation type="submission" date="2005-09" db="EMBL/GenBank/DDBJ databases">
        <authorList>
            <person name="Mural R.J."/>
            <person name="Li P.W."/>
            <person name="Adams M.D."/>
            <person name="Amanatides P.G."/>
            <person name="Baden-Tillson H."/>
            <person name="Barnstead M."/>
            <person name="Chin S.H."/>
            <person name="Dew I."/>
            <person name="Evans C.A."/>
            <person name="Ferriera S."/>
            <person name="Flanigan M."/>
            <person name="Fosler C."/>
            <person name="Glodek A."/>
            <person name="Gu Z."/>
            <person name="Holt R.A."/>
            <person name="Jennings D."/>
            <person name="Kraft C.L."/>
            <person name="Lu F."/>
            <person name="Nguyen T."/>
            <person name="Nusskern D.R."/>
            <person name="Pfannkoch C.M."/>
            <person name="Sitter C."/>
            <person name="Sutton G.G."/>
            <person name="Venter J.C."/>
            <person name="Wang Z."/>
            <person name="Woodage T."/>
            <person name="Zheng X.H."/>
            <person name="Zhong F."/>
        </authorList>
    </citation>
    <scope>NUCLEOTIDE SEQUENCE [LARGE SCALE GENOMIC DNA]</scope>
    <source>
        <strain>BN</strain>
        <strain evidence="3">Sprague-Dawley</strain>
    </source>
</reference>
<evidence type="ECO:0000256" key="1">
    <source>
        <dbReference type="SAM" id="MobiDB-lite"/>
    </source>
</evidence>
<feature type="non-terminal residue" evidence="2">
    <location>
        <position position="111"/>
    </location>
</feature>
<feature type="compositionally biased region" description="Basic and acidic residues" evidence="1">
    <location>
        <begin position="34"/>
        <end position="43"/>
    </location>
</feature>
<name>A6KDN9_RAT</name>
<accession>A6KDN9</accession>
<evidence type="ECO:0000313" key="2">
    <source>
        <dbReference type="EMBL" id="EDL91716.1"/>
    </source>
</evidence>
<gene>
    <name evidence="2" type="ORF">rCG_31969</name>
</gene>
<proteinExistence type="predicted"/>
<dbReference type="EMBL" id="CH474039">
    <property type="protein sequence ID" value="EDL91716.1"/>
    <property type="molecule type" value="Genomic_DNA"/>
</dbReference>
<protein>
    <submittedName>
        <fullName evidence="2">RCG31969</fullName>
    </submittedName>
</protein>
<evidence type="ECO:0000313" key="3">
    <source>
        <dbReference type="Proteomes" id="UP000234681"/>
    </source>
</evidence>
<dbReference type="AlphaFoldDB" id="A6KDN9"/>
<feature type="region of interest" description="Disordered" evidence="1">
    <location>
        <begin position="24"/>
        <end position="111"/>
    </location>
</feature>
<dbReference type="Proteomes" id="UP000234681">
    <property type="component" value="Chromosome 5"/>
</dbReference>